<keyword evidence="1" id="KW-0812">Transmembrane</keyword>
<keyword evidence="1" id="KW-1133">Transmembrane helix</keyword>
<evidence type="ECO:0000313" key="3">
    <source>
        <dbReference type="Proteomes" id="UP000010116"/>
    </source>
</evidence>
<reference evidence="2 3" key="1">
    <citation type="journal article" date="2012" name="ISME J.">
        <title>Genomic insights to SAR86, an abundant and uncultivated marine bacterial lineage.</title>
        <authorList>
            <person name="Dupont C.L."/>
            <person name="Rusch D.B."/>
            <person name="Yooseph S."/>
            <person name="Lombardo M.J."/>
            <person name="Richter R.A."/>
            <person name="Valas R."/>
            <person name="Novotny M."/>
            <person name="Yee-Greenbaum J."/>
            <person name="Selengut J.D."/>
            <person name="Haft D.H."/>
            <person name="Halpern A.L."/>
            <person name="Lasken R.S."/>
            <person name="Nealson K."/>
            <person name="Friedman R."/>
            <person name="Venter J.C."/>
        </authorList>
    </citation>
    <scope>NUCLEOTIDE SEQUENCE [LARGE SCALE GENOMIC DNA]</scope>
</reference>
<name>J4WXZ3_9GAMM</name>
<feature type="transmembrane region" description="Helical" evidence="1">
    <location>
        <begin position="35"/>
        <end position="53"/>
    </location>
</feature>
<protein>
    <submittedName>
        <fullName evidence="2">Uncharacterized protein</fullName>
    </submittedName>
</protein>
<evidence type="ECO:0000313" key="2">
    <source>
        <dbReference type="EMBL" id="EJP72775.1"/>
    </source>
</evidence>
<keyword evidence="1" id="KW-0472">Membrane</keyword>
<accession>J4WXZ3</accession>
<proteinExistence type="predicted"/>
<dbReference type="AlphaFoldDB" id="J4WXZ3"/>
<gene>
    <name evidence="2" type="ORF">NT02SARS_1592</name>
</gene>
<evidence type="ECO:0000256" key="1">
    <source>
        <dbReference type="SAM" id="Phobius"/>
    </source>
</evidence>
<organism evidence="2 3">
    <name type="scientific">SAR86 cluster bacterium SAR86B</name>
    <dbReference type="NCBI Taxonomy" id="1123867"/>
    <lineage>
        <taxon>Bacteria</taxon>
        <taxon>Pseudomonadati</taxon>
        <taxon>Pseudomonadota</taxon>
        <taxon>Gammaproteobacteria</taxon>
        <taxon>SAR86 cluster</taxon>
    </lineage>
</organism>
<dbReference type="EMBL" id="JH611187">
    <property type="protein sequence ID" value="EJP72775.1"/>
    <property type="molecule type" value="Genomic_DNA"/>
</dbReference>
<dbReference type="Proteomes" id="UP000010116">
    <property type="component" value="Unassembled WGS sequence"/>
</dbReference>
<sequence length="61" mass="7572">MCDIHNITKKLCILFNMQFKCQKKVHYVLNKSAKIYIFKHFLIYTLKIYFFYIRKYQINTA</sequence>
<dbReference type="HOGENOM" id="CLU_2920136_0_0_6"/>